<accession>A0ABU5EF82</accession>
<evidence type="ECO:0000313" key="3">
    <source>
        <dbReference type="EMBL" id="MDY0884760.1"/>
    </source>
</evidence>
<comment type="caution">
    <text evidence="3">The sequence shown here is derived from an EMBL/GenBank/DDBJ whole genome shotgun (WGS) entry which is preliminary data.</text>
</comment>
<feature type="domain" description="ABC-type glycine betaine transport system substrate-binding" evidence="2">
    <location>
        <begin position="32"/>
        <end position="297"/>
    </location>
</feature>
<dbReference type="PROSITE" id="PS51257">
    <property type="entry name" value="PROKAR_LIPOPROTEIN"/>
    <property type="match status" value="1"/>
</dbReference>
<evidence type="ECO:0000256" key="1">
    <source>
        <dbReference type="SAM" id="SignalP"/>
    </source>
</evidence>
<dbReference type="Proteomes" id="UP001279642">
    <property type="component" value="Unassembled WGS sequence"/>
</dbReference>
<evidence type="ECO:0000313" key="4">
    <source>
        <dbReference type="Proteomes" id="UP001279642"/>
    </source>
</evidence>
<organism evidence="3 4">
    <name type="scientific">Dongia soli</name>
    <dbReference type="NCBI Taxonomy" id="600628"/>
    <lineage>
        <taxon>Bacteria</taxon>
        <taxon>Pseudomonadati</taxon>
        <taxon>Pseudomonadota</taxon>
        <taxon>Alphaproteobacteria</taxon>
        <taxon>Rhodospirillales</taxon>
        <taxon>Dongiaceae</taxon>
        <taxon>Dongia</taxon>
    </lineage>
</organism>
<dbReference type="CDD" id="cd13611">
    <property type="entry name" value="PBP2_YehZ"/>
    <property type="match status" value="1"/>
</dbReference>
<evidence type="ECO:0000259" key="2">
    <source>
        <dbReference type="Pfam" id="PF04069"/>
    </source>
</evidence>
<dbReference type="InterPro" id="IPR007210">
    <property type="entry name" value="ABC_Gly_betaine_transp_sub-bd"/>
</dbReference>
<feature type="chain" id="PRO_5045844118" evidence="1">
    <location>
        <begin position="32"/>
        <end position="302"/>
    </location>
</feature>
<reference evidence="3 4" key="1">
    <citation type="journal article" date="2016" name="Antonie Van Leeuwenhoek">
        <title>Dongia soli sp. nov., isolated from soil from Dokdo, Korea.</title>
        <authorList>
            <person name="Kim D.U."/>
            <person name="Lee H."/>
            <person name="Kim H."/>
            <person name="Kim S.G."/>
            <person name="Ka J.O."/>
        </authorList>
    </citation>
    <scope>NUCLEOTIDE SEQUENCE [LARGE SCALE GENOMIC DNA]</scope>
    <source>
        <strain evidence="3 4">D78</strain>
    </source>
</reference>
<dbReference type="SUPFAM" id="SSF53850">
    <property type="entry name" value="Periplasmic binding protein-like II"/>
    <property type="match status" value="1"/>
</dbReference>
<dbReference type="RefSeq" id="WP_320509834.1">
    <property type="nucleotide sequence ID" value="NZ_JAXCLW010000006.1"/>
</dbReference>
<feature type="signal peptide" evidence="1">
    <location>
        <begin position="1"/>
        <end position="31"/>
    </location>
</feature>
<keyword evidence="1" id="KW-0732">Signal</keyword>
<keyword evidence="4" id="KW-1185">Reference proteome</keyword>
<dbReference type="Pfam" id="PF04069">
    <property type="entry name" value="OpuAC"/>
    <property type="match status" value="1"/>
</dbReference>
<gene>
    <name evidence="3" type="ORF">SMD27_18095</name>
</gene>
<name>A0ABU5EF82_9PROT</name>
<protein>
    <submittedName>
        <fullName evidence="3">Glycine betaine ABC transporter substrate-binding protein</fullName>
    </submittedName>
</protein>
<dbReference type="Gene3D" id="3.40.190.10">
    <property type="entry name" value="Periplasmic binding protein-like II"/>
    <property type="match status" value="1"/>
</dbReference>
<sequence>MINFKKLTTAFMAMAAACTLGAGLGASSASAKDIRIGGKDFTEQLIMAEITKQLLQSKGYNVVKNDGMGTKIVRAALENGEIDMYWEYTGTSLITFNKVKDKLSPEQTYEKVKELDAKKGLVWLMPSKANNTYAMAIRPDNPKTNGMQTISDMAASYSAGKPLVMGTTAEFPKRPDGLLGLQKVYSFEAGRENVKPMNLGLAYQALGQGDLDVVSAQATDGMIAAMHLKLLKDDKNFFPNYALTPVVRKDFLDKNPDVKDILESVSAKLTDDEMQKLNGEVDVNKKTIEAVATEFLKSNNLM</sequence>
<dbReference type="EMBL" id="JAXCLW010000006">
    <property type="protein sequence ID" value="MDY0884760.1"/>
    <property type="molecule type" value="Genomic_DNA"/>
</dbReference>
<proteinExistence type="predicted"/>
<dbReference type="Gene3D" id="3.40.190.120">
    <property type="entry name" value="Osmoprotection protein (prox), domain 2"/>
    <property type="match status" value="1"/>
</dbReference>